<dbReference type="Proteomes" id="UP000263273">
    <property type="component" value="Unassembled WGS sequence"/>
</dbReference>
<comment type="caution">
    <text evidence="1">The sequence shown here is derived from an EMBL/GenBank/DDBJ whole genome shotgun (WGS) entry which is preliminary data.</text>
</comment>
<evidence type="ECO:0000313" key="2">
    <source>
        <dbReference type="Proteomes" id="UP000263273"/>
    </source>
</evidence>
<gene>
    <name evidence="1" type="ORF">DDZ44_04995</name>
</gene>
<dbReference type="InterPro" id="IPR054688">
    <property type="entry name" value="CD1247_N"/>
</dbReference>
<dbReference type="STRING" id="378794.GCA_001570625_02381"/>
<organism evidence="1 2">
    <name type="scientific">Syntrophomonas wolfei</name>
    <dbReference type="NCBI Taxonomy" id="863"/>
    <lineage>
        <taxon>Bacteria</taxon>
        <taxon>Bacillati</taxon>
        <taxon>Bacillota</taxon>
        <taxon>Clostridia</taxon>
        <taxon>Eubacteriales</taxon>
        <taxon>Syntrophomonadaceae</taxon>
        <taxon>Syntrophomonas</taxon>
    </lineage>
</organism>
<evidence type="ECO:0000313" key="1">
    <source>
        <dbReference type="EMBL" id="HBK53275.1"/>
    </source>
</evidence>
<name>A0A354YVB4_9FIRM</name>
<sequence>MQDISEKVSYLQGLSEGLNIREGSPQGKIISGILSVLDEIAESFLVMQDRFDELQEYVESMDTDLQELEEKWSEELDFAEEIRCSHCGELICFDPEVLDDEDVMEIICPYCDEVVFVNDGSFDYQPSFIGDEKGENEEHSGAPI</sequence>
<proteinExistence type="predicted"/>
<reference evidence="1 2" key="1">
    <citation type="journal article" date="2018" name="Nat. Biotechnol.">
        <title>A standardized bacterial taxonomy based on genome phylogeny substantially revises the tree of life.</title>
        <authorList>
            <person name="Parks D.H."/>
            <person name="Chuvochina M."/>
            <person name="Waite D.W."/>
            <person name="Rinke C."/>
            <person name="Skarshewski A."/>
            <person name="Chaumeil P.A."/>
            <person name="Hugenholtz P."/>
        </authorList>
    </citation>
    <scope>NUCLEOTIDE SEQUENCE [LARGE SCALE GENOMIC DNA]</scope>
    <source>
        <strain evidence="1">UBA10948</strain>
    </source>
</reference>
<dbReference type="NCBIfam" id="NF045650">
    <property type="entry name" value="CD1247_Nterm"/>
    <property type="match status" value="1"/>
</dbReference>
<dbReference type="EMBL" id="DNZF01000109">
    <property type="protein sequence ID" value="HBK53275.1"/>
    <property type="molecule type" value="Genomic_DNA"/>
</dbReference>
<accession>A0A354YVB4</accession>
<dbReference type="AlphaFoldDB" id="A0A354YVB4"/>
<protein>
    <submittedName>
        <fullName evidence="1">AraC family transcriptional regulator</fullName>
    </submittedName>
</protein>
<dbReference type="RefSeq" id="WP_276618906.1">
    <property type="nucleotide sequence ID" value="NZ_DCDX01000139.1"/>
</dbReference>